<organism evidence="14 15">
    <name type="scientific">Staphylococcus aureus</name>
    <dbReference type="NCBI Taxonomy" id="1280"/>
    <lineage>
        <taxon>Bacteria</taxon>
        <taxon>Bacillati</taxon>
        <taxon>Bacillota</taxon>
        <taxon>Bacilli</taxon>
        <taxon>Bacillales</taxon>
        <taxon>Staphylococcaceae</taxon>
        <taxon>Staphylococcus</taxon>
    </lineage>
</organism>
<dbReference type="SUPFAM" id="SSF53383">
    <property type="entry name" value="PLP-dependent transferases"/>
    <property type="match status" value="1"/>
</dbReference>
<protein>
    <recommendedName>
        <fullName evidence="11">Serine hydroxymethyltransferase</fullName>
        <shortName evidence="11">SHMT</shortName>
        <shortName evidence="11">Serine methylase</shortName>
        <ecNumber evidence="11">2.1.2.1</ecNumber>
    </recommendedName>
</protein>
<dbReference type="Proteomes" id="UP000255091">
    <property type="component" value="Unassembled WGS sequence"/>
</dbReference>
<feature type="binding site" evidence="11">
    <location>
        <begin position="121"/>
        <end position="123"/>
    </location>
    <ligand>
        <name>(6S)-5,6,7,8-tetrahydrofolate</name>
        <dbReference type="ChEBI" id="CHEBI:57453"/>
    </ligand>
</feature>
<dbReference type="InterPro" id="IPR015424">
    <property type="entry name" value="PyrdxlP-dep_Trfase"/>
</dbReference>
<evidence type="ECO:0000256" key="1">
    <source>
        <dbReference type="ARBA" id="ARBA00001933"/>
    </source>
</evidence>
<dbReference type="FunFam" id="3.40.640.10:FF:000001">
    <property type="entry name" value="Serine hydroxymethyltransferase"/>
    <property type="match status" value="1"/>
</dbReference>
<dbReference type="GO" id="GO:0032259">
    <property type="term" value="P:methylation"/>
    <property type="evidence" value="ECO:0007669"/>
    <property type="project" value="UniProtKB-KW"/>
</dbReference>
<evidence type="ECO:0000256" key="12">
    <source>
        <dbReference type="PIRSR" id="PIRSR000412-50"/>
    </source>
</evidence>
<sequence>MSYITKQDKVIAEAIEREFQRQNSNIELIASENFVSEAVMEAQGSVLTNKYAEGYPGRRYYGGCEFVDVTESIAIDRAKALFGAEHVNVQPHSGSQANMAVYLVALEMGDTVLGMNLSHGGHLTHGAPVNFSGKFYNFVEYGVDKDTERINYDEVRKLALEHKPKLIVAGASAYSRTIDFKKFKEIADEVNAKLMVDMAHIAGLVAAGLHPNPVEYADFVTTTTHKTLRGPRGGMILCKEEYKKDIDKTIFPGIQGGPLEHVIAAKAVAFGEALENNFKTYQQQVVKNAKVLAEALINEGFRIVSGGTDNHLVAVDVKGSIGLTGKEAEETLDSVGITCNKNTIPFDQEKPFVTSGIRLGTPAATTRGFDEKAFEEVAKSSV</sequence>
<keyword evidence="5 11" id="KW-0963">Cytoplasm</keyword>
<keyword evidence="14" id="KW-0489">Methyltransferase</keyword>
<dbReference type="GO" id="GO:0035999">
    <property type="term" value="P:tetrahydrofolate interconversion"/>
    <property type="evidence" value="ECO:0007669"/>
    <property type="project" value="UniProtKB-UniRule"/>
</dbReference>
<comment type="cofactor">
    <cofactor evidence="1 11 12">
        <name>pyridoxal 5'-phosphate</name>
        <dbReference type="ChEBI" id="CHEBI:597326"/>
    </cofactor>
</comment>
<dbReference type="CDD" id="cd00378">
    <property type="entry name" value="SHMT"/>
    <property type="match status" value="1"/>
</dbReference>
<comment type="similarity">
    <text evidence="3 11">Belongs to the SHMT family.</text>
</comment>
<dbReference type="EMBL" id="UHAP01000001">
    <property type="protein sequence ID" value="SUK57841.1"/>
    <property type="molecule type" value="Genomic_DNA"/>
</dbReference>
<comment type="catalytic activity">
    <reaction evidence="11">
        <text>(6R)-5,10-methylene-5,6,7,8-tetrahydrofolate + glycine + H2O = (6S)-5,6,7,8-tetrahydrofolate + L-serine</text>
        <dbReference type="Rhea" id="RHEA:15481"/>
        <dbReference type="ChEBI" id="CHEBI:15377"/>
        <dbReference type="ChEBI" id="CHEBI:15636"/>
        <dbReference type="ChEBI" id="CHEBI:33384"/>
        <dbReference type="ChEBI" id="CHEBI:57305"/>
        <dbReference type="ChEBI" id="CHEBI:57453"/>
        <dbReference type="EC" id="2.1.2.1"/>
    </reaction>
</comment>
<dbReference type="NCBIfam" id="NF000586">
    <property type="entry name" value="PRK00011.1"/>
    <property type="match status" value="1"/>
</dbReference>
<dbReference type="GO" id="GO:0030170">
    <property type="term" value="F:pyridoxal phosphate binding"/>
    <property type="evidence" value="ECO:0007669"/>
    <property type="project" value="UniProtKB-UniRule"/>
</dbReference>
<evidence type="ECO:0000256" key="4">
    <source>
        <dbReference type="ARBA" id="ARBA00011738"/>
    </source>
</evidence>
<dbReference type="InterPro" id="IPR001085">
    <property type="entry name" value="Ser_HO-MeTrfase"/>
</dbReference>
<dbReference type="GO" id="GO:0008168">
    <property type="term" value="F:methyltransferase activity"/>
    <property type="evidence" value="ECO:0007669"/>
    <property type="project" value="UniProtKB-KW"/>
</dbReference>
<dbReference type="UniPathway" id="UPA00288">
    <property type="reaction ID" value="UER01023"/>
</dbReference>
<comment type="pathway">
    <text evidence="11">One-carbon metabolism; tetrahydrofolate interconversion.</text>
</comment>
<comment type="pathway">
    <text evidence="11">Amino-acid biosynthesis; glycine biosynthesis; glycine from L-serine: step 1/1.</text>
</comment>
<dbReference type="InterPro" id="IPR015422">
    <property type="entry name" value="PyrdxlP-dep_Trfase_small"/>
</dbReference>
<dbReference type="PIRSF" id="PIRSF000412">
    <property type="entry name" value="SHMT"/>
    <property type="match status" value="1"/>
</dbReference>
<dbReference type="EC" id="2.1.2.1" evidence="11"/>
<keyword evidence="7 11" id="KW-0028">Amino-acid biosynthesis</keyword>
<dbReference type="Pfam" id="PF00464">
    <property type="entry name" value="SHMT"/>
    <property type="match status" value="1"/>
</dbReference>
<feature type="binding site" evidence="11">
    <location>
        <position position="240"/>
    </location>
    <ligand>
        <name>(6S)-5,6,7,8-tetrahydrofolate</name>
        <dbReference type="ChEBI" id="CHEBI:57453"/>
    </ligand>
</feature>
<feature type="modified residue" description="N6-(pyridoxal phosphate)lysine" evidence="11 12">
    <location>
        <position position="226"/>
    </location>
</feature>
<evidence type="ECO:0000259" key="13">
    <source>
        <dbReference type="Pfam" id="PF00464"/>
    </source>
</evidence>
<feature type="site" description="Plays an important role in substrate specificity" evidence="11">
    <location>
        <position position="225"/>
    </location>
</feature>
<comment type="function">
    <text evidence="10">Catalyzes the reversible interconversion of serine and glycine with tetrahydrofolate (THF) serving as the one-carbon carrier. This reaction serves as the major source of one-carbon groups required for the biosynthesis of purines, thymidylate, methionine, and other important biomolecules. Also exhibits THF-independent aldolase activity toward beta-hydroxyamino acids, producing glycine and aldehydes, via a retro-aldol mechanism. Thus, is able to catalyze the cleavage of L-allo-threonine.</text>
</comment>
<dbReference type="Gene3D" id="3.40.640.10">
    <property type="entry name" value="Type I PLP-dependent aspartate aminotransferase-like (Major domain)"/>
    <property type="match status" value="1"/>
</dbReference>
<dbReference type="PANTHER" id="PTHR11680">
    <property type="entry name" value="SERINE HYDROXYMETHYLTRANSFERASE"/>
    <property type="match status" value="1"/>
</dbReference>
<dbReference type="HAMAP" id="MF_00051">
    <property type="entry name" value="SHMT"/>
    <property type="match status" value="1"/>
</dbReference>
<dbReference type="GO" id="GO:0019264">
    <property type="term" value="P:glycine biosynthetic process from serine"/>
    <property type="evidence" value="ECO:0007669"/>
    <property type="project" value="UniProtKB-UniRule"/>
</dbReference>
<evidence type="ECO:0000256" key="6">
    <source>
        <dbReference type="ARBA" id="ARBA00022563"/>
    </source>
</evidence>
<evidence type="ECO:0000313" key="14">
    <source>
        <dbReference type="EMBL" id="SUK57841.1"/>
    </source>
</evidence>
<name>A0A380DY69_STAAU</name>
<proteinExistence type="inferred from homology"/>
<dbReference type="InterPro" id="IPR019798">
    <property type="entry name" value="Ser_HO-MeTrfase_PLP_BS"/>
</dbReference>
<dbReference type="InterPro" id="IPR015421">
    <property type="entry name" value="PyrdxlP-dep_Trfase_major"/>
</dbReference>
<evidence type="ECO:0000256" key="3">
    <source>
        <dbReference type="ARBA" id="ARBA00006376"/>
    </source>
</evidence>
<dbReference type="UniPathway" id="UPA00193"/>
<feature type="domain" description="Serine hydroxymethyltransferase-like" evidence="13">
    <location>
        <begin position="5"/>
        <end position="379"/>
    </location>
</feature>
<dbReference type="GO" id="GO:0005829">
    <property type="term" value="C:cytosol"/>
    <property type="evidence" value="ECO:0007669"/>
    <property type="project" value="TreeGrafter"/>
</dbReference>
<dbReference type="PROSITE" id="PS00096">
    <property type="entry name" value="SHMT"/>
    <property type="match status" value="1"/>
</dbReference>
<reference evidence="14 15" key="1">
    <citation type="submission" date="2018-06" db="EMBL/GenBank/DDBJ databases">
        <authorList>
            <consortium name="Pathogen Informatics"/>
            <person name="Doyle S."/>
        </authorList>
    </citation>
    <scope>NUCLEOTIDE SEQUENCE [LARGE SCALE GENOMIC DNA]</scope>
    <source>
        <strain evidence="14 15">NCTC6133</strain>
    </source>
</reference>
<accession>A0A380DY69</accession>
<evidence type="ECO:0000256" key="8">
    <source>
        <dbReference type="ARBA" id="ARBA00022679"/>
    </source>
</evidence>
<dbReference type="PANTHER" id="PTHR11680:SF35">
    <property type="entry name" value="SERINE HYDROXYMETHYLTRANSFERASE 1"/>
    <property type="match status" value="1"/>
</dbReference>
<evidence type="ECO:0000256" key="10">
    <source>
        <dbReference type="ARBA" id="ARBA00054606"/>
    </source>
</evidence>
<feature type="binding site" evidence="11">
    <location>
        <position position="117"/>
    </location>
    <ligand>
        <name>(6S)-5,6,7,8-tetrahydrofolate</name>
        <dbReference type="ChEBI" id="CHEBI:57453"/>
    </ligand>
</feature>
<evidence type="ECO:0000313" key="15">
    <source>
        <dbReference type="Proteomes" id="UP000255091"/>
    </source>
</evidence>
<evidence type="ECO:0000256" key="9">
    <source>
        <dbReference type="ARBA" id="ARBA00022898"/>
    </source>
</evidence>
<evidence type="ECO:0000256" key="7">
    <source>
        <dbReference type="ARBA" id="ARBA00022605"/>
    </source>
</evidence>
<keyword evidence="9 11" id="KW-0663">Pyridoxal phosphate</keyword>
<dbReference type="Gene3D" id="3.90.1150.10">
    <property type="entry name" value="Aspartate Aminotransferase, domain 1"/>
    <property type="match status" value="1"/>
</dbReference>
<dbReference type="InterPro" id="IPR039429">
    <property type="entry name" value="SHMT-like_dom"/>
</dbReference>
<comment type="subcellular location">
    <subcellularLocation>
        <location evidence="2 11">Cytoplasm</location>
    </subcellularLocation>
</comment>
<evidence type="ECO:0000256" key="5">
    <source>
        <dbReference type="ARBA" id="ARBA00022490"/>
    </source>
</evidence>
<keyword evidence="8 11" id="KW-0808">Transferase</keyword>
<dbReference type="InterPro" id="IPR049943">
    <property type="entry name" value="Ser_HO-MeTrfase-like"/>
</dbReference>
<keyword evidence="6 11" id="KW-0554">One-carbon metabolism</keyword>
<dbReference type="GO" id="GO:0004372">
    <property type="term" value="F:glycine hydroxymethyltransferase activity"/>
    <property type="evidence" value="ECO:0007669"/>
    <property type="project" value="UniProtKB-UniRule"/>
</dbReference>
<evidence type="ECO:0000256" key="11">
    <source>
        <dbReference type="HAMAP-Rule" id="MF_00051"/>
    </source>
</evidence>
<evidence type="ECO:0000256" key="2">
    <source>
        <dbReference type="ARBA" id="ARBA00004496"/>
    </source>
</evidence>
<gene>
    <name evidence="11 14" type="primary">glyA</name>
    <name evidence="14" type="ORF">NCTC6133_02873</name>
</gene>
<comment type="caution">
    <text evidence="11">Lacks conserved residue(s) required for the propagation of feature annotation.</text>
</comment>
<comment type="subunit">
    <text evidence="4 11">Homodimer.</text>
</comment>
<dbReference type="AlphaFoldDB" id="A0A380DY69"/>